<dbReference type="InterPro" id="IPR059000">
    <property type="entry name" value="ATPase_P-type_domA"/>
</dbReference>
<feature type="transmembrane region" description="Helical" evidence="1">
    <location>
        <begin position="56"/>
        <end position="72"/>
    </location>
</feature>
<sequence length="511" mass="56320">MWLEAADRYVRFGSNELAEVKRNPFLKFLSYSTGAIAYLIEVACIISAVVKDWLDFGIILTLLLVNACIGFIKESKAESALDALRQTLALKTRCWRDGHLVELDVAELVPGDIIVLRLGDIVPADGVYSESAQPIISRIGNFLVLITVVLVPIIIMYQLVHFHGDPDGKEEFLTVLTKILVLTVTAIPVGLPTVMSVTMAVGAKQLTAKKAIVKRLTVAEEMAFVSILKDHTHKHEVPGYRVTSFLPFNPSTKLTQATITKPDTNSIFKVAKGAPQVSGVACYLPTHHLDCLLFDILIRRRHGLRLAPPPAHLLILICILNDLATLVIAVDNVQIPAHPDKWRIGQLITMSIVLEYEGPRGQAAARVDHVPPHLLRTSLCHLFHAPYKLLLGKPPFAAVIFGTQIIALLMVIFGGLTPKVPAGEVIVVLVISFVYFIILNVVKAHLFKRWSFEMTAVLVPTKAHRTKLASCKAVAAQQECVWNNIGTVHKVAVMMAVVSTFQERSHTDERV</sequence>
<feature type="transmembrane region" description="Helical" evidence="1">
    <location>
        <begin position="139"/>
        <end position="159"/>
    </location>
</feature>
<accession>A0A9P6U9V0</accession>
<evidence type="ECO:0000313" key="4">
    <source>
        <dbReference type="Proteomes" id="UP000726737"/>
    </source>
</evidence>
<keyword evidence="1" id="KW-0472">Membrane</keyword>
<feature type="transmembrane region" description="Helical" evidence="1">
    <location>
        <begin position="28"/>
        <end position="50"/>
    </location>
</feature>
<dbReference type="Pfam" id="PF00122">
    <property type="entry name" value="E1-E2_ATPase"/>
    <property type="match status" value="1"/>
</dbReference>
<evidence type="ECO:0000256" key="1">
    <source>
        <dbReference type="SAM" id="Phobius"/>
    </source>
</evidence>
<keyword evidence="1" id="KW-0812">Transmembrane</keyword>
<name>A0A9P6U9V0_9FUNG</name>
<dbReference type="Proteomes" id="UP000726737">
    <property type="component" value="Unassembled WGS sequence"/>
</dbReference>
<keyword evidence="1" id="KW-1133">Transmembrane helix</keyword>
<dbReference type="SUPFAM" id="SSF81653">
    <property type="entry name" value="Calcium ATPase, transduction domain A"/>
    <property type="match status" value="1"/>
</dbReference>
<feature type="transmembrane region" description="Helical" evidence="1">
    <location>
        <begin position="179"/>
        <end position="201"/>
    </location>
</feature>
<protein>
    <recommendedName>
        <fullName evidence="2">P-type ATPase A domain-containing protein</fullName>
    </recommendedName>
</protein>
<evidence type="ECO:0000259" key="2">
    <source>
        <dbReference type="Pfam" id="PF00122"/>
    </source>
</evidence>
<proteinExistence type="predicted"/>
<dbReference type="Gene3D" id="1.20.1110.10">
    <property type="entry name" value="Calcium-transporting ATPase, transmembrane domain"/>
    <property type="match status" value="3"/>
</dbReference>
<dbReference type="InterPro" id="IPR008250">
    <property type="entry name" value="ATPase_P-typ_transduc_dom_A_sf"/>
</dbReference>
<dbReference type="Gene3D" id="2.70.150.10">
    <property type="entry name" value="Calcium-transporting ATPase, cytoplasmic transduction domain A"/>
    <property type="match status" value="1"/>
</dbReference>
<dbReference type="AlphaFoldDB" id="A0A9P6U9V0"/>
<feature type="transmembrane region" description="Helical" evidence="1">
    <location>
        <begin position="396"/>
        <end position="416"/>
    </location>
</feature>
<dbReference type="OrthoDB" id="116380at2759"/>
<dbReference type="InterPro" id="IPR023298">
    <property type="entry name" value="ATPase_P-typ_TM_dom_sf"/>
</dbReference>
<evidence type="ECO:0000313" key="3">
    <source>
        <dbReference type="EMBL" id="KAG0265895.1"/>
    </source>
</evidence>
<reference evidence="3" key="1">
    <citation type="journal article" date="2020" name="Fungal Divers.">
        <title>Resolving the Mortierellaceae phylogeny through synthesis of multi-gene phylogenetics and phylogenomics.</title>
        <authorList>
            <person name="Vandepol N."/>
            <person name="Liber J."/>
            <person name="Desiro A."/>
            <person name="Na H."/>
            <person name="Kennedy M."/>
            <person name="Barry K."/>
            <person name="Grigoriev I.V."/>
            <person name="Miller A.N."/>
            <person name="O'Donnell K."/>
            <person name="Stajich J.E."/>
            <person name="Bonito G."/>
        </authorList>
    </citation>
    <scope>NUCLEOTIDE SEQUENCE</scope>
    <source>
        <strain evidence="3">KOD948</strain>
    </source>
</reference>
<keyword evidence="4" id="KW-1185">Reference proteome</keyword>
<dbReference type="PANTHER" id="PTHR42861">
    <property type="entry name" value="CALCIUM-TRANSPORTING ATPASE"/>
    <property type="match status" value="1"/>
</dbReference>
<feature type="transmembrane region" description="Helical" evidence="1">
    <location>
        <begin position="422"/>
        <end position="442"/>
    </location>
</feature>
<dbReference type="EMBL" id="JAAAJA010000025">
    <property type="protein sequence ID" value="KAG0265895.1"/>
    <property type="molecule type" value="Genomic_DNA"/>
</dbReference>
<dbReference type="SUPFAM" id="SSF81665">
    <property type="entry name" value="Calcium ATPase, transmembrane domain M"/>
    <property type="match status" value="1"/>
</dbReference>
<comment type="caution">
    <text evidence="3">The sequence shown here is derived from an EMBL/GenBank/DDBJ whole genome shotgun (WGS) entry which is preliminary data.</text>
</comment>
<gene>
    <name evidence="3" type="ORF">BG011_003820</name>
</gene>
<organism evidence="3 4">
    <name type="scientific">Mortierella polycephala</name>
    <dbReference type="NCBI Taxonomy" id="41804"/>
    <lineage>
        <taxon>Eukaryota</taxon>
        <taxon>Fungi</taxon>
        <taxon>Fungi incertae sedis</taxon>
        <taxon>Mucoromycota</taxon>
        <taxon>Mortierellomycotina</taxon>
        <taxon>Mortierellomycetes</taxon>
        <taxon>Mortierellales</taxon>
        <taxon>Mortierellaceae</taxon>
        <taxon>Mortierella</taxon>
    </lineage>
</organism>
<feature type="domain" description="P-type ATPase A" evidence="2">
    <location>
        <begin position="91"/>
        <end position="132"/>
    </location>
</feature>